<dbReference type="KEGG" id="kse:Ksed_16960"/>
<evidence type="ECO:0000256" key="3">
    <source>
        <dbReference type="ARBA" id="ARBA00022989"/>
    </source>
</evidence>
<evidence type="ECO:0000313" key="9">
    <source>
        <dbReference type="Proteomes" id="UP000006666"/>
    </source>
</evidence>
<dbReference type="eggNOG" id="COG0526">
    <property type="taxonomic scope" value="Bacteria"/>
</dbReference>
<feature type="transmembrane region" description="Helical" evidence="6">
    <location>
        <begin position="153"/>
        <end position="171"/>
    </location>
</feature>
<organism evidence="8 9">
    <name type="scientific">Kytococcus sedentarius (strain ATCC 14392 / DSM 20547 / JCM 11482 / CCUG 33030 / NBRC 15357 / NCTC 11040 / CCM 314 / 541)</name>
    <name type="common">Micrococcus sedentarius</name>
    <dbReference type="NCBI Taxonomy" id="478801"/>
    <lineage>
        <taxon>Bacteria</taxon>
        <taxon>Bacillati</taxon>
        <taxon>Actinomycetota</taxon>
        <taxon>Actinomycetes</taxon>
        <taxon>Micrococcales</taxon>
        <taxon>Kytococcaceae</taxon>
        <taxon>Kytococcus</taxon>
    </lineage>
</organism>
<dbReference type="HOGENOM" id="CLU_066818_0_0_11"/>
<gene>
    <name evidence="8" type="ordered locus">Ksed_16960</name>
</gene>
<feature type="region of interest" description="Disordered" evidence="5">
    <location>
        <begin position="336"/>
        <end position="358"/>
    </location>
</feature>
<dbReference type="GO" id="GO:0016020">
    <property type="term" value="C:membrane"/>
    <property type="evidence" value="ECO:0007669"/>
    <property type="project" value="UniProtKB-SubCell"/>
</dbReference>
<dbReference type="EMBL" id="CP001686">
    <property type="protein sequence ID" value="ACV06711.1"/>
    <property type="molecule type" value="Genomic_DNA"/>
</dbReference>
<evidence type="ECO:0000256" key="4">
    <source>
        <dbReference type="ARBA" id="ARBA00023136"/>
    </source>
</evidence>
<keyword evidence="4 6" id="KW-0472">Membrane</keyword>
<evidence type="ECO:0000256" key="6">
    <source>
        <dbReference type="SAM" id="Phobius"/>
    </source>
</evidence>
<proteinExistence type="predicted"/>
<evidence type="ECO:0000259" key="7">
    <source>
        <dbReference type="Pfam" id="PF07291"/>
    </source>
</evidence>
<keyword evidence="3 6" id="KW-1133">Transmembrane helix</keyword>
<dbReference type="SUPFAM" id="SSF52833">
    <property type="entry name" value="Thioredoxin-like"/>
    <property type="match status" value="1"/>
</dbReference>
<dbReference type="Pfam" id="PF07291">
    <property type="entry name" value="MauE"/>
    <property type="match status" value="1"/>
</dbReference>
<name>C7NIS3_KYTSD</name>
<protein>
    <recommendedName>
        <fullName evidence="7">Methylamine utilisation protein MauE domain-containing protein</fullName>
    </recommendedName>
</protein>
<comment type="subcellular location">
    <subcellularLocation>
        <location evidence="1">Membrane</location>
        <topology evidence="1">Multi-pass membrane protein</topology>
    </subcellularLocation>
</comment>
<sequence length="358" mass="36786">MSLLPAAAAGAGLLLAAVYAASGVAKVREPASTSSAFHELRLPRWLHRVGAPRLLGPAEIALAVALLLLPAPWYWLPAVATLVLGIVYTVLIVRALGFDVPVTCGCFGALGQGAVTRSTVVRNLVLVALGAATVADAATGGSIIGRLLDGAELWWWALVLAAAVALTWLITGDTGAAGDERGASAHPIGADGVSPAAGGNEAELDYQRLPIPFVQVKGDDGPIRLRELAAQQAQLVLWVSLGCGSCQGALQRAERFAAEFDQVGVLVVTTTPTAVDDPLRPRGATVAYDEDQQLRTMLELRATPSAVLLGADGLLAGGPVAGGPASLEFIDEVTEQLRGATEPAPTGEPAEAGRSERP</sequence>
<dbReference type="AlphaFoldDB" id="C7NIS3"/>
<dbReference type="STRING" id="478801.Ksed_16960"/>
<accession>C7NIS3</accession>
<evidence type="ECO:0000256" key="5">
    <source>
        <dbReference type="SAM" id="MobiDB-lite"/>
    </source>
</evidence>
<feature type="domain" description="Methylamine utilisation protein MauE" evidence="7">
    <location>
        <begin position="8"/>
        <end position="133"/>
    </location>
</feature>
<keyword evidence="2 6" id="KW-0812">Transmembrane</keyword>
<evidence type="ECO:0000256" key="2">
    <source>
        <dbReference type="ARBA" id="ARBA00022692"/>
    </source>
</evidence>
<feature type="transmembrane region" description="Helical" evidence="6">
    <location>
        <begin position="124"/>
        <end position="147"/>
    </location>
</feature>
<evidence type="ECO:0000313" key="8">
    <source>
        <dbReference type="EMBL" id="ACV06711.1"/>
    </source>
</evidence>
<dbReference type="GO" id="GO:0030416">
    <property type="term" value="P:methylamine metabolic process"/>
    <property type="evidence" value="ECO:0007669"/>
    <property type="project" value="InterPro"/>
</dbReference>
<dbReference type="InterPro" id="IPR036249">
    <property type="entry name" value="Thioredoxin-like_sf"/>
</dbReference>
<evidence type="ECO:0000256" key="1">
    <source>
        <dbReference type="ARBA" id="ARBA00004141"/>
    </source>
</evidence>
<reference evidence="8 9" key="1">
    <citation type="journal article" date="2009" name="Stand. Genomic Sci.">
        <title>Complete genome sequence of Kytococcus sedentarius type strain (541).</title>
        <authorList>
            <person name="Sims D."/>
            <person name="Brettin T."/>
            <person name="Detter J.C."/>
            <person name="Han C."/>
            <person name="Lapidus A."/>
            <person name="Copeland A."/>
            <person name="Glavina Del Rio T."/>
            <person name="Nolan M."/>
            <person name="Chen F."/>
            <person name="Lucas S."/>
            <person name="Tice H."/>
            <person name="Cheng J.F."/>
            <person name="Bruce D."/>
            <person name="Goodwin L."/>
            <person name="Pitluck S."/>
            <person name="Ovchinnikova G."/>
            <person name="Pati A."/>
            <person name="Ivanova N."/>
            <person name="Mavrommatis K."/>
            <person name="Chen A."/>
            <person name="Palaniappan K."/>
            <person name="D'haeseleer P."/>
            <person name="Chain P."/>
            <person name="Bristow J."/>
            <person name="Eisen J.A."/>
            <person name="Markowitz V."/>
            <person name="Hugenholtz P."/>
            <person name="Schneider S."/>
            <person name="Goker M."/>
            <person name="Pukall R."/>
            <person name="Kyrpides N.C."/>
            <person name="Klenk H.P."/>
        </authorList>
    </citation>
    <scope>NUCLEOTIDE SEQUENCE [LARGE SCALE GENOMIC DNA]</scope>
    <source>
        <strain evidence="9">ATCC 14392 / DSM 20547 / JCM 11482 / CCUG 33030 / NBRC 15357 / NCTC 11040 / CCM 314 / 541</strain>
    </source>
</reference>
<dbReference type="Gene3D" id="3.40.30.10">
    <property type="entry name" value="Glutaredoxin"/>
    <property type="match status" value="1"/>
</dbReference>
<keyword evidence="9" id="KW-1185">Reference proteome</keyword>
<dbReference type="Proteomes" id="UP000006666">
    <property type="component" value="Chromosome"/>
</dbReference>
<dbReference type="UniPathway" id="UPA00895"/>
<dbReference type="InterPro" id="IPR009908">
    <property type="entry name" value="Methylamine_util_MauE"/>
</dbReference>